<dbReference type="AlphaFoldDB" id="A0A7S3NIR2"/>
<dbReference type="InterPro" id="IPR038084">
    <property type="entry name" value="PduO/GlcC-like_sf"/>
</dbReference>
<evidence type="ECO:0008006" key="2">
    <source>
        <dbReference type="Google" id="ProtNLM"/>
    </source>
</evidence>
<dbReference type="Gene3D" id="3.30.450.150">
    <property type="entry name" value="Haem-degrading domain"/>
    <property type="match status" value="1"/>
</dbReference>
<accession>A0A7S3NIR2</accession>
<dbReference type="SUPFAM" id="SSF143744">
    <property type="entry name" value="GlcG-like"/>
    <property type="match status" value="1"/>
</dbReference>
<organism evidence="1">
    <name type="scientific">Aureoumbra lagunensis</name>
    <dbReference type="NCBI Taxonomy" id="44058"/>
    <lineage>
        <taxon>Eukaryota</taxon>
        <taxon>Sar</taxon>
        <taxon>Stramenopiles</taxon>
        <taxon>Ochrophyta</taxon>
        <taxon>Pelagophyceae</taxon>
        <taxon>Pelagomonadales</taxon>
        <taxon>Aureoumbra</taxon>
    </lineage>
</organism>
<gene>
    <name evidence="1" type="ORF">ALAG00032_LOCUS11260</name>
</gene>
<name>A0A7S3NIR2_9STRA</name>
<dbReference type="InterPro" id="IPR052517">
    <property type="entry name" value="GlcG_carb_metab_protein"/>
</dbReference>
<dbReference type="PANTHER" id="PTHR34309">
    <property type="entry name" value="SLR1406 PROTEIN"/>
    <property type="match status" value="1"/>
</dbReference>
<dbReference type="InterPro" id="IPR005624">
    <property type="entry name" value="PduO/GlcC-like"/>
</dbReference>
<dbReference type="Pfam" id="PF03928">
    <property type="entry name" value="HbpS-like"/>
    <property type="match status" value="1"/>
</dbReference>
<sequence>MSIINTKKLHHSGVLTMLSAAVAKADEMKVPQCIVIVDVSGEVLGEIRMTNAKFLSLKSALSKARSAASSGKVSNLLPHELRQPLAFATQGAVTGMPGGLPILIEENGITYNLGGIGVGSGTGDDDIQVANAALEIIGAKTFALSEVGGEP</sequence>
<protein>
    <recommendedName>
        <fullName evidence="2">Glcg protein</fullName>
    </recommendedName>
</protein>
<dbReference type="PANTHER" id="PTHR34309:SF1">
    <property type="entry name" value="PROTEIN GLCG"/>
    <property type="match status" value="1"/>
</dbReference>
<dbReference type="EMBL" id="HBIJ01016918">
    <property type="protein sequence ID" value="CAE0370482.1"/>
    <property type="molecule type" value="Transcribed_RNA"/>
</dbReference>
<reference evidence="1" key="1">
    <citation type="submission" date="2021-01" db="EMBL/GenBank/DDBJ databases">
        <authorList>
            <person name="Corre E."/>
            <person name="Pelletier E."/>
            <person name="Niang G."/>
            <person name="Scheremetjew M."/>
            <person name="Finn R."/>
            <person name="Kale V."/>
            <person name="Holt S."/>
            <person name="Cochrane G."/>
            <person name="Meng A."/>
            <person name="Brown T."/>
            <person name="Cohen L."/>
        </authorList>
    </citation>
    <scope>NUCLEOTIDE SEQUENCE</scope>
    <source>
        <strain evidence="1">CCMP1510</strain>
    </source>
</reference>
<proteinExistence type="predicted"/>
<evidence type="ECO:0000313" key="1">
    <source>
        <dbReference type="EMBL" id="CAE0370482.1"/>
    </source>
</evidence>